<feature type="region of interest" description="Disordered" evidence="4">
    <location>
        <begin position="1"/>
        <end position="20"/>
    </location>
</feature>
<feature type="compositionally biased region" description="Low complexity" evidence="4">
    <location>
        <begin position="8"/>
        <end position="20"/>
    </location>
</feature>
<dbReference type="PROSITE" id="PS00211">
    <property type="entry name" value="ABC_TRANSPORTER_1"/>
    <property type="match status" value="1"/>
</dbReference>
<keyword evidence="7" id="KW-1185">Reference proteome</keyword>
<dbReference type="PANTHER" id="PTHR24220">
    <property type="entry name" value="IMPORT ATP-BINDING PROTEIN"/>
    <property type="match status" value="1"/>
</dbReference>
<organism evidence="6 7">
    <name type="scientific">Nocardiopsis suaedae</name>
    <dbReference type="NCBI Taxonomy" id="3018444"/>
    <lineage>
        <taxon>Bacteria</taxon>
        <taxon>Bacillati</taxon>
        <taxon>Actinomycetota</taxon>
        <taxon>Actinomycetes</taxon>
        <taxon>Streptosporangiales</taxon>
        <taxon>Nocardiopsidaceae</taxon>
        <taxon>Nocardiopsis</taxon>
    </lineage>
</organism>
<feature type="domain" description="ABC transporter" evidence="5">
    <location>
        <begin position="22"/>
        <end position="259"/>
    </location>
</feature>
<evidence type="ECO:0000313" key="7">
    <source>
        <dbReference type="Proteomes" id="UP001165685"/>
    </source>
</evidence>
<dbReference type="RefSeq" id="WP_270676084.1">
    <property type="nucleotide sequence ID" value="NZ_JAQFWP010000004.1"/>
</dbReference>
<dbReference type="CDD" id="cd03255">
    <property type="entry name" value="ABC_MJ0796_LolCDE_FtsE"/>
    <property type="match status" value="1"/>
</dbReference>
<evidence type="ECO:0000256" key="1">
    <source>
        <dbReference type="ARBA" id="ARBA00022448"/>
    </source>
</evidence>
<dbReference type="PROSITE" id="PS50893">
    <property type="entry name" value="ABC_TRANSPORTER_2"/>
    <property type="match status" value="1"/>
</dbReference>
<dbReference type="Gene3D" id="3.40.50.300">
    <property type="entry name" value="P-loop containing nucleotide triphosphate hydrolases"/>
    <property type="match status" value="1"/>
</dbReference>
<dbReference type="InterPro" id="IPR017911">
    <property type="entry name" value="MacB-like_ATP-bd"/>
</dbReference>
<comment type="caution">
    <text evidence="6">The sequence shown here is derived from an EMBL/GenBank/DDBJ whole genome shotgun (WGS) entry which is preliminary data.</text>
</comment>
<dbReference type="SUPFAM" id="SSF52540">
    <property type="entry name" value="P-loop containing nucleoside triphosphate hydrolases"/>
    <property type="match status" value="1"/>
</dbReference>
<dbReference type="InterPro" id="IPR015854">
    <property type="entry name" value="ABC_transpr_LolD-like"/>
</dbReference>
<name>A0ABT4TFW5_9ACTN</name>
<evidence type="ECO:0000259" key="5">
    <source>
        <dbReference type="PROSITE" id="PS50893"/>
    </source>
</evidence>
<gene>
    <name evidence="6" type="ORF">O4U47_03650</name>
</gene>
<dbReference type="InterPro" id="IPR003439">
    <property type="entry name" value="ABC_transporter-like_ATP-bd"/>
</dbReference>
<dbReference type="GO" id="GO:0005524">
    <property type="term" value="F:ATP binding"/>
    <property type="evidence" value="ECO:0007669"/>
    <property type="project" value="UniProtKB-KW"/>
</dbReference>
<reference evidence="6" key="1">
    <citation type="submission" date="2023-01" db="EMBL/GenBank/DDBJ databases">
        <title>Draft genome sequence of Nocardiopsis sp. LSu2-4 isolated from halophytes.</title>
        <authorList>
            <person name="Duangmal K."/>
            <person name="Chantavorakit T."/>
        </authorList>
    </citation>
    <scope>NUCLEOTIDE SEQUENCE</scope>
    <source>
        <strain evidence="6">LSu2-4</strain>
    </source>
</reference>
<protein>
    <submittedName>
        <fullName evidence="6">ABC transporter ATP-binding protein</fullName>
    </submittedName>
</protein>
<evidence type="ECO:0000256" key="3">
    <source>
        <dbReference type="ARBA" id="ARBA00022840"/>
    </source>
</evidence>
<dbReference type="SMART" id="SM00382">
    <property type="entry name" value="AAA"/>
    <property type="match status" value="1"/>
</dbReference>
<dbReference type="Pfam" id="PF00005">
    <property type="entry name" value="ABC_tran"/>
    <property type="match status" value="1"/>
</dbReference>
<dbReference type="EMBL" id="JAQFWP010000004">
    <property type="protein sequence ID" value="MDA2803593.1"/>
    <property type="molecule type" value="Genomic_DNA"/>
</dbReference>
<evidence type="ECO:0000256" key="2">
    <source>
        <dbReference type="ARBA" id="ARBA00022741"/>
    </source>
</evidence>
<dbReference type="InterPro" id="IPR027417">
    <property type="entry name" value="P-loop_NTPase"/>
</dbReference>
<keyword evidence="1" id="KW-0813">Transport</keyword>
<dbReference type="InterPro" id="IPR017871">
    <property type="entry name" value="ABC_transporter-like_CS"/>
</dbReference>
<sequence>MHPHTEPADAAPRPQDPQEPALRASGLVKRYGDGPAAVTAVAGVDLAFARGGFTAVMGPSGSGKSTLMHLLAGLDTPTAGRVTVEGHDLAALGDRELTAFRRERIGFVFQAFNLLPALTAEENVLLPLRLSGRRPDRALFDEVVGSLGLGDRLGHRPGQLSGGQQQRVAVARALLTRPAVVFADEPTGALDVATGRELLGHLRQACDRLGRTVVMVTHDPVAATYADRAVLMSDGALHGTLDAPTADGVVAAMARAEGVR</sequence>
<proteinExistence type="predicted"/>
<keyword evidence="2" id="KW-0547">Nucleotide-binding</keyword>
<evidence type="ECO:0000256" key="4">
    <source>
        <dbReference type="SAM" id="MobiDB-lite"/>
    </source>
</evidence>
<dbReference type="InterPro" id="IPR003593">
    <property type="entry name" value="AAA+_ATPase"/>
</dbReference>
<keyword evidence="3 6" id="KW-0067">ATP-binding</keyword>
<dbReference type="PANTHER" id="PTHR24220:SF685">
    <property type="entry name" value="ABC TRANSPORTER RELATED"/>
    <property type="match status" value="1"/>
</dbReference>
<dbReference type="Proteomes" id="UP001165685">
    <property type="component" value="Unassembled WGS sequence"/>
</dbReference>
<accession>A0ABT4TFW5</accession>
<evidence type="ECO:0000313" key="6">
    <source>
        <dbReference type="EMBL" id="MDA2803593.1"/>
    </source>
</evidence>